<proteinExistence type="predicted"/>
<organism evidence="1 2">
    <name type="scientific">Bodo saltans</name>
    <name type="common">Flagellated protozoan</name>
    <dbReference type="NCBI Taxonomy" id="75058"/>
    <lineage>
        <taxon>Eukaryota</taxon>
        <taxon>Discoba</taxon>
        <taxon>Euglenozoa</taxon>
        <taxon>Kinetoplastea</taxon>
        <taxon>Metakinetoplastina</taxon>
        <taxon>Eubodonida</taxon>
        <taxon>Bodonidae</taxon>
        <taxon>Bodo</taxon>
    </lineage>
</organism>
<name>A0A0S4JCR0_BODSA</name>
<dbReference type="Proteomes" id="UP000051952">
    <property type="component" value="Unassembled WGS sequence"/>
</dbReference>
<evidence type="ECO:0000313" key="1">
    <source>
        <dbReference type="EMBL" id="CUG89348.1"/>
    </source>
</evidence>
<reference evidence="2" key="1">
    <citation type="submission" date="2015-09" db="EMBL/GenBank/DDBJ databases">
        <authorList>
            <consortium name="Pathogen Informatics"/>
        </authorList>
    </citation>
    <scope>NUCLEOTIDE SEQUENCE [LARGE SCALE GENOMIC DNA]</scope>
    <source>
        <strain evidence="2">Lake Konstanz</strain>
    </source>
</reference>
<feature type="non-terminal residue" evidence="1">
    <location>
        <position position="245"/>
    </location>
</feature>
<dbReference type="EMBL" id="CYKH01001727">
    <property type="protein sequence ID" value="CUG89348.1"/>
    <property type="molecule type" value="Genomic_DNA"/>
</dbReference>
<gene>
    <name evidence="1" type="ORF">BSAL_20615</name>
</gene>
<keyword evidence="2" id="KW-1185">Reference proteome</keyword>
<sequence>MVPASRFAPKFSCFSYNLGVMAVTYSSMTSNYYDYNITYTNNGATTAWANLIYPQNMRVLKDDIPQPEQTQVKYFAYEVLTTSGVAPLGGFSFSTIGGNTSKLLPGSLATNPNRFVNGVSFDVAMLYNGVVTNNLLRYSTGSGTTTESNSFVFPDRFIVINGWCIAGPGAYEGKMINTVHFFNPVTNALIGWLEGYAISSNLYAQYNMTYASYMPALMIDSTKQISTLRVYHTLPSAVITNLVSN</sequence>
<dbReference type="AlphaFoldDB" id="A0A0S4JCR0"/>
<accession>A0A0S4JCR0</accession>
<evidence type="ECO:0000313" key="2">
    <source>
        <dbReference type="Proteomes" id="UP000051952"/>
    </source>
</evidence>
<protein>
    <submittedName>
        <fullName evidence="1">Uncharacterized protein</fullName>
    </submittedName>
</protein>
<dbReference type="VEuPathDB" id="TriTrypDB:BSAL_20615"/>